<dbReference type="AlphaFoldDB" id="A0ABC8JTQ0"/>
<comment type="caution">
    <text evidence="1">The sequence shown here is derived from an EMBL/GenBank/DDBJ whole genome shotgun (WGS) entry which is preliminary data.</text>
</comment>
<protein>
    <submittedName>
        <fullName evidence="1">Uncharacterized protein</fullName>
    </submittedName>
</protein>
<gene>
    <name evidence="1" type="ORF">ERUC_LOCUS13503</name>
</gene>
<proteinExistence type="predicted"/>
<keyword evidence="2" id="KW-1185">Reference proteome</keyword>
<dbReference type="EMBL" id="CAKOAT010127488">
    <property type="protein sequence ID" value="CAH8335227.1"/>
    <property type="molecule type" value="Genomic_DNA"/>
</dbReference>
<evidence type="ECO:0000313" key="1">
    <source>
        <dbReference type="EMBL" id="CAH8335227.1"/>
    </source>
</evidence>
<reference evidence="1 2" key="1">
    <citation type="submission" date="2022-03" db="EMBL/GenBank/DDBJ databases">
        <authorList>
            <person name="Macdonald S."/>
            <person name="Ahmed S."/>
            <person name="Newling K."/>
        </authorList>
    </citation>
    <scope>NUCLEOTIDE SEQUENCE [LARGE SCALE GENOMIC DNA]</scope>
</reference>
<dbReference type="Proteomes" id="UP001642260">
    <property type="component" value="Unassembled WGS sequence"/>
</dbReference>
<sequence length="201" mass="23345">MASGNRKYPPRLCQIGKTPIQQRSMNHSCFLANIQTVQENIGTDVWPELRDSAVGVILKLKELDFTWSAKHVHGFLVNQLAIQSNITGLNCDPFDTQEQWDVSHEDFWEEMNVPISRQRINFPNFCAQEKKKYQKLNDKFWDVVPLTKCHKRKIHVRAPSVPDRVDESPFTKRKKEKETAPEMKNGIMICPHKSCLRLLTT</sequence>
<evidence type="ECO:0000313" key="2">
    <source>
        <dbReference type="Proteomes" id="UP001642260"/>
    </source>
</evidence>
<organism evidence="1 2">
    <name type="scientific">Eruca vesicaria subsp. sativa</name>
    <name type="common">Garden rocket</name>
    <name type="synonym">Eruca sativa</name>
    <dbReference type="NCBI Taxonomy" id="29727"/>
    <lineage>
        <taxon>Eukaryota</taxon>
        <taxon>Viridiplantae</taxon>
        <taxon>Streptophyta</taxon>
        <taxon>Embryophyta</taxon>
        <taxon>Tracheophyta</taxon>
        <taxon>Spermatophyta</taxon>
        <taxon>Magnoliopsida</taxon>
        <taxon>eudicotyledons</taxon>
        <taxon>Gunneridae</taxon>
        <taxon>Pentapetalae</taxon>
        <taxon>rosids</taxon>
        <taxon>malvids</taxon>
        <taxon>Brassicales</taxon>
        <taxon>Brassicaceae</taxon>
        <taxon>Brassiceae</taxon>
        <taxon>Eruca</taxon>
    </lineage>
</organism>
<name>A0ABC8JTQ0_ERUVS</name>
<accession>A0ABC8JTQ0</accession>